<dbReference type="Proteomes" id="UP000034531">
    <property type="component" value="Unassembled WGS sequence"/>
</dbReference>
<evidence type="ECO:0000313" key="3">
    <source>
        <dbReference type="Proteomes" id="UP000034531"/>
    </source>
</evidence>
<protein>
    <submittedName>
        <fullName evidence="2">Plastocyanin</fullName>
    </submittedName>
</protein>
<gene>
    <name evidence="2" type="ORF">UT84_C0003G0082</name>
</gene>
<evidence type="ECO:0000313" key="2">
    <source>
        <dbReference type="EMBL" id="KKR51087.1"/>
    </source>
</evidence>
<dbReference type="SUPFAM" id="SSF49503">
    <property type="entry name" value="Cupredoxins"/>
    <property type="match status" value="1"/>
</dbReference>
<dbReference type="Gene3D" id="2.60.40.420">
    <property type="entry name" value="Cupredoxins - blue copper proteins"/>
    <property type="match status" value="1"/>
</dbReference>
<organism evidence="2 3">
    <name type="scientific">Candidatus Curtissbacteria bacterium GW2011_GWA1_40_16</name>
    <dbReference type="NCBI Taxonomy" id="1618405"/>
    <lineage>
        <taxon>Bacteria</taxon>
        <taxon>Candidatus Curtissiibacteriota</taxon>
    </lineage>
</organism>
<keyword evidence="1" id="KW-0732">Signal</keyword>
<comment type="caution">
    <text evidence="2">The sequence shown here is derived from an EMBL/GenBank/DDBJ whole genome shotgun (WGS) entry which is preliminary data.</text>
</comment>
<reference evidence="2 3" key="1">
    <citation type="journal article" date="2015" name="Nature">
        <title>rRNA introns, odd ribosomes, and small enigmatic genomes across a large radiation of phyla.</title>
        <authorList>
            <person name="Brown C.T."/>
            <person name="Hug L.A."/>
            <person name="Thomas B.C."/>
            <person name="Sharon I."/>
            <person name="Castelle C.J."/>
            <person name="Singh A."/>
            <person name="Wilkins M.J."/>
            <person name="Williams K.H."/>
            <person name="Banfield J.F."/>
        </authorList>
    </citation>
    <scope>NUCLEOTIDE SEQUENCE [LARGE SCALE GENOMIC DNA]</scope>
</reference>
<dbReference type="EMBL" id="LBYI01000003">
    <property type="protein sequence ID" value="KKR51087.1"/>
    <property type="molecule type" value="Genomic_DNA"/>
</dbReference>
<proteinExistence type="predicted"/>
<feature type="chain" id="PRO_5002534809" evidence="1">
    <location>
        <begin position="27"/>
        <end position="144"/>
    </location>
</feature>
<evidence type="ECO:0000256" key="1">
    <source>
        <dbReference type="SAM" id="SignalP"/>
    </source>
</evidence>
<dbReference type="InterPro" id="IPR008972">
    <property type="entry name" value="Cupredoxin"/>
</dbReference>
<accession>A0A0G0ULH6</accession>
<dbReference type="PROSITE" id="PS51257">
    <property type="entry name" value="PROKAR_LIPOPROTEIN"/>
    <property type="match status" value="1"/>
</dbReference>
<feature type="signal peptide" evidence="1">
    <location>
        <begin position="1"/>
        <end position="26"/>
    </location>
</feature>
<dbReference type="AlphaFoldDB" id="A0A0G0ULH6"/>
<name>A0A0G0ULH6_9BACT</name>
<sequence length="144" mass="15352">MKIQKLLMVSVVVASALVLTACSKTASQKTATGQIPTTESSSAPALANTITYTDTGFSPNPLNVKVGEVVTFNNTSNNVVQVNSAPHPAHNLYPVLNIGAINPGESKSITFTSAGLHRRELTSTIITLILPRMARLWCSRKVTF</sequence>